<name>A0A8H6JQT5_9PEZI</name>
<comment type="similarity">
    <text evidence="1">Belongs to the short-chain dehydrogenases/reductases (SDR) family.</text>
</comment>
<dbReference type="GO" id="GO:0016491">
    <property type="term" value="F:oxidoreductase activity"/>
    <property type="evidence" value="ECO:0007669"/>
    <property type="project" value="UniProtKB-KW"/>
</dbReference>
<protein>
    <submittedName>
        <fullName evidence="3">Ww domain-containing oxidoreductase</fullName>
    </submittedName>
</protein>
<dbReference type="InterPro" id="IPR036291">
    <property type="entry name" value="NAD(P)-bd_dom_sf"/>
</dbReference>
<gene>
    <name evidence="3" type="ORF">CPLU01_13603</name>
</gene>
<evidence type="ECO:0000256" key="2">
    <source>
        <dbReference type="ARBA" id="ARBA00023002"/>
    </source>
</evidence>
<dbReference type="Proteomes" id="UP000654918">
    <property type="component" value="Unassembled WGS sequence"/>
</dbReference>
<evidence type="ECO:0000313" key="4">
    <source>
        <dbReference type="Proteomes" id="UP000654918"/>
    </source>
</evidence>
<evidence type="ECO:0000313" key="3">
    <source>
        <dbReference type="EMBL" id="KAF6817357.1"/>
    </source>
</evidence>
<dbReference type="PANTHER" id="PTHR24320:SF272">
    <property type="entry name" value="NAD(P)-BINDING ROSSMANN-FOLD SUPERFAMILY PROTEIN"/>
    <property type="match status" value="1"/>
</dbReference>
<dbReference type="InterPro" id="IPR002347">
    <property type="entry name" value="SDR_fam"/>
</dbReference>
<dbReference type="PRINTS" id="PR00081">
    <property type="entry name" value="GDHRDH"/>
</dbReference>
<organism evidence="3 4">
    <name type="scientific">Colletotrichum plurivorum</name>
    <dbReference type="NCBI Taxonomy" id="2175906"/>
    <lineage>
        <taxon>Eukaryota</taxon>
        <taxon>Fungi</taxon>
        <taxon>Dikarya</taxon>
        <taxon>Ascomycota</taxon>
        <taxon>Pezizomycotina</taxon>
        <taxon>Sordariomycetes</taxon>
        <taxon>Hypocreomycetidae</taxon>
        <taxon>Glomerellales</taxon>
        <taxon>Glomerellaceae</taxon>
        <taxon>Colletotrichum</taxon>
        <taxon>Colletotrichum orchidearum species complex</taxon>
    </lineage>
</organism>
<sequence length="343" mass="37514">MPKYTAVHRNPQGPGDDRPTAIQIVQDEGLTGKLEGKVVLITGANRGIGLETARAIHTTGASIYLGVRDLASGQRAIDDISASNPDSKGKLHLIELTLDSLASVRRCAEKFLAQTNTLNVLILNAAAMSETREQTVDGFEKVFATNHLGHHLLFHLLKLALLASSTPERHSRVVSVSSQVHRATEIRFDDLNLEKGYDRLVAYSHSKLANIYLANEIERRYGSRGVHGLSLHPGLIITNINRDSLERCQNQKRPALGGRYNELKPLIKSTSQGAATTVYAALSAEWEGRGGKYLNDCKEAGAVDPHSHLFSSDAGYSPWAFDEEKAARLWVESNRMVGFPGDS</sequence>
<dbReference type="Pfam" id="PF00106">
    <property type="entry name" value="adh_short"/>
    <property type="match status" value="1"/>
</dbReference>
<dbReference type="EMBL" id="WIGO01000319">
    <property type="protein sequence ID" value="KAF6817357.1"/>
    <property type="molecule type" value="Genomic_DNA"/>
</dbReference>
<dbReference type="AlphaFoldDB" id="A0A8H6JQT5"/>
<dbReference type="Gene3D" id="3.40.50.720">
    <property type="entry name" value="NAD(P)-binding Rossmann-like Domain"/>
    <property type="match status" value="1"/>
</dbReference>
<evidence type="ECO:0000256" key="1">
    <source>
        <dbReference type="ARBA" id="ARBA00006484"/>
    </source>
</evidence>
<dbReference type="SUPFAM" id="SSF51735">
    <property type="entry name" value="NAD(P)-binding Rossmann-fold domains"/>
    <property type="match status" value="1"/>
</dbReference>
<proteinExistence type="inferred from homology"/>
<accession>A0A8H6JQT5</accession>
<keyword evidence="4" id="KW-1185">Reference proteome</keyword>
<keyword evidence="2" id="KW-0560">Oxidoreductase</keyword>
<dbReference type="PANTHER" id="PTHR24320">
    <property type="entry name" value="RETINOL DEHYDROGENASE"/>
    <property type="match status" value="1"/>
</dbReference>
<comment type="caution">
    <text evidence="3">The sequence shown here is derived from an EMBL/GenBank/DDBJ whole genome shotgun (WGS) entry which is preliminary data.</text>
</comment>
<reference evidence="3" key="1">
    <citation type="journal article" date="2020" name="Phytopathology">
        <title>Genome Sequence Resources of Colletotrichum truncatum, C. plurivorum, C. musicola, and C. sojae: Four Species Pathogenic to Soybean (Glycine max).</title>
        <authorList>
            <person name="Rogerio F."/>
            <person name="Boufleur T.R."/>
            <person name="Ciampi-Guillardi M."/>
            <person name="Sukno S.A."/>
            <person name="Thon M.R."/>
            <person name="Massola Junior N.S."/>
            <person name="Baroncelli R."/>
        </authorList>
    </citation>
    <scope>NUCLEOTIDE SEQUENCE</scope>
    <source>
        <strain evidence="3">LFN00145</strain>
    </source>
</reference>